<evidence type="ECO:0000313" key="1">
    <source>
        <dbReference type="EMBL" id="KAL3652089.1"/>
    </source>
</evidence>
<reference evidence="2" key="1">
    <citation type="journal article" date="2024" name="IScience">
        <title>Strigolactones Initiate the Formation of Haustorium-like Structures in Castilleja.</title>
        <authorList>
            <person name="Buerger M."/>
            <person name="Peterson D."/>
            <person name="Chory J."/>
        </authorList>
    </citation>
    <scope>NUCLEOTIDE SEQUENCE [LARGE SCALE GENOMIC DNA]</scope>
</reference>
<comment type="caution">
    <text evidence="1">The sequence shown here is derived from an EMBL/GenBank/DDBJ whole genome shotgun (WGS) entry which is preliminary data.</text>
</comment>
<dbReference type="Proteomes" id="UP001632038">
    <property type="component" value="Unassembled WGS sequence"/>
</dbReference>
<gene>
    <name evidence="1" type="ORF">CASFOL_001770</name>
</gene>
<name>A0ABD3EG01_9LAMI</name>
<proteinExistence type="predicted"/>
<dbReference type="AlphaFoldDB" id="A0ABD3EG01"/>
<keyword evidence="2" id="KW-1185">Reference proteome</keyword>
<protein>
    <submittedName>
        <fullName evidence="1">Uncharacterized protein</fullName>
    </submittedName>
</protein>
<accession>A0ABD3EG01</accession>
<organism evidence="1 2">
    <name type="scientific">Castilleja foliolosa</name>
    <dbReference type="NCBI Taxonomy" id="1961234"/>
    <lineage>
        <taxon>Eukaryota</taxon>
        <taxon>Viridiplantae</taxon>
        <taxon>Streptophyta</taxon>
        <taxon>Embryophyta</taxon>
        <taxon>Tracheophyta</taxon>
        <taxon>Spermatophyta</taxon>
        <taxon>Magnoliopsida</taxon>
        <taxon>eudicotyledons</taxon>
        <taxon>Gunneridae</taxon>
        <taxon>Pentapetalae</taxon>
        <taxon>asterids</taxon>
        <taxon>lamiids</taxon>
        <taxon>Lamiales</taxon>
        <taxon>Orobanchaceae</taxon>
        <taxon>Pedicularideae</taxon>
        <taxon>Castillejinae</taxon>
        <taxon>Castilleja</taxon>
    </lineage>
</organism>
<evidence type="ECO:0000313" key="2">
    <source>
        <dbReference type="Proteomes" id="UP001632038"/>
    </source>
</evidence>
<sequence>MLSVWRDPSGCSVLHSFDAANEDADALLQNAKYMLQNVMDDTC</sequence>
<dbReference type="EMBL" id="JAVIJP010000005">
    <property type="protein sequence ID" value="KAL3652089.1"/>
    <property type="molecule type" value="Genomic_DNA"/>
</dbReference>